<dbReference type="InterPro" id="IPR036770">
    <property type="entry name" value="Ankyrin_rpt-contain_sf"/>
</dbReference>
<evidence type="ECO:0000313" key="2">
    <source>
        <dbReference type="Proteomes" id="UP001470230"/>
    </source>
</evidence>
<evidence type="ECO:0008006" key="3">
    <source>
        <dbReference type="Google" id="ProtNLM"/>
    </source>
</evidence>
<comment type="caution">
    <text evidence="1">The sequence shown here is derived from an EMBL/GenBank/DDBJ whole genome shotgun (WGS) entry which is preliminary data.</text>
</comment>
<reference evidence="1 2" key="1">
    <citation type="submission" date="2024-04" db="EMBL/GenBank/DDBJ databases">
        <title>Tritrichomonas musculus Genome.</title>
        <authorList>
            <person name="Alves-Ferreira E."/>
            <person name="Grigg M."/>
            <person name="Lorenzi H."/>
            <person name="Galac M."/>
        </authorList>
    </citation>
    <scope>NUCLEOTIDE SEQUENCE [LARGE SCALE GENOMIC DNA]</scope>
    <source>
        <strain evidence="1 2">EAF2021</strain>
    </source>
</reference>
<dbReference type="PANTHER" id="PTHR24159:SF5">
    <property type="entry name" value="ANK_REP_REGION DOMAIN-CONTAINING PROTEIN"/>
    <property type="match status" value="1"/>
</dbReference>
<accession>A0ABR2K3Q9</accession>
<dbReference type="Proteomes" id="UP001470230">
    <property type="component" value="Unassembled WGS sequence"/>
</dbReference>
<sequence>MEINSYLDKMKNIHKRILEFIEKEGNSEKDYQIMIDFLNNLKPKLNRNELKELLHLITKISNNHHRNPYFFDKIERILTFYKIEMKKNFTNQEIYDIFKSNKRLIYSLIKSRIITPYKRIGQSMTKAKRSSSSYLYFFYPETDPFYHKKLKQKIEWEKGKVEELNKLIKYNPQIFEEKRKIGENDAEICQLIRNDSLDEFIMYINDRKVPLSSVIKPSIFETNLFLIKNKPTLIEYAAFFGSIQIFNYLIENNVKLTSSLWIYAIHSQNIQFIHLLEENKIQPEDDSYLKCFVEALKCHHNELADYLKTKYLNGKLPEDFNLFEKSIPYYNFAFFNDKFDDQAIFYNLCRYDYITLVIFLLKSKNFNVNEKVGIQNFINLIQFQLFFL</sequence>
<keyword evidence="2" id="KW-1185">Reference proteome</keyword>
<dbReference type="EMBL" id="JAPFFF010000007">
    <property type="protein sequence ID" value="KAK8885764.1"/>
    <property type="molecule type" value="Genomic_DNA"/>
</dbReference>
<dbReference type="PANTHER" id="PTHR24159">
    <property type="match status" value="1"/>
</dbReference>
<organism evidence="1 2">
    <name type="scientific">Tritrichomonas musculus</name>
    <dbReference type="NCBI Taxonomy" id="1915356"/>
    <lineage>
        <taxon>Eukaryota</taxon>
        <taxon>Metamonada</taxon>
        <taxon>Parabasalia</taxon>
        <taxon>Tritrichomonadida</taxon>
        <taxon>Tritrichomonadidae</taxon>
        <taxon>Tritrichomonas</taxon>
    </lineage>
</organism>
<dbReference type="SUPFAM" id="SSF48403">
    <property type="entry name" value="Ankyrin repeat"/>
    <property type="match status" value="1"/>
</dbReference>
<gene>
    <name evidence="1" type="ORF">M9Y10_041218</name>
</gene>
<protein>
    <recommendedName>
        <fullName evidence="3">DUF3447 domain-containing protein</fullName>
    </recommendedName>
</protein>
<proteinExistence type="predicted"/>
<evidence type="ECO:0000313" key="1">
    <source>
        <dbReference type="EMBL" id="KAK8885764.1"/>
    </source>
</evidence>
<name>A0ABR2K3Q9_9EUKA</name>